<dbReference type="OrthoDB" id="7375768at2"/>
<dbReference type="Proteomes" id="UP000189818">
    <property type="component" value="Unassembled WGS sequence"/>
</dbReference>
<dbReference type="Pfam" id="PF14534">
    <property type="entry name" value="DUF4440"/>
    <property type="match status" value="1"/>
</dbReference>
<gene>
    <name evidence="2" type="ORF">SAMN06295920_103276</name>
</gene>
<evidence type="ECO:0000313" key="3">
    <source>
        <dbReference type="Proteomes" id="UP000189818"/>
    </source>
</evidence>
<dbReference type="STRING" id="439228.SAMN06295920_103276"/>
<keyword evidence="3" id="KW-1185">Reference proteome</keyword>
<dbReference type="GO" id="GO:0016853">
    <property type="term" value="F:isomerase activity"/>
    <property type="evidence" value="ECO:0007669"/>
    <property type="project" value="UniProtKB-KW"/>
</dbReference>
<organism evidence="2 3">
    <name type="scientific">Rhizorhabdus histidinilytica</name>
    <dbReference type="NCBI Taxonomy" id="439228"/>
    <lineage>
        <taxon>Bacteria</taxon>
        <taxon>Pseudomonadati</taxon>
        <taxon>Pseudomonadota</taxon>
        <taxon>Alphaproteobacteria</taxon>
        <taxon>Sphingomonadales</taxon>
        <taxon>Sphingomonadaceae</taxon>
        <taxon>Rhizorhabdus</taxon>
    </lineage>
</organism>
<dbReference type="InterPro" id="IPR027843">
    <property type="entry name" value="DUF4440"/>
</dbReference>
<evidence type="ECO:0000313" key="2">
    <source>
        <dbReference type="EMBL" id="SKB50571.1"/>
    </source>
</evidence>
<proteinExistence type="predicted"/>
<keyword evidence="2" id="KW-0413">Isomerase</keyword>
<dbReference type="AlphaFoldDB" id="A0A1T5BTW9"/>
<dbReference type="EMBL" id="FUYM01000003">
    <property type="protein sequence ID" value="SKB50571.1"/>
    <property type="molecule type" value="Genomic_DNA"/>
</dbReference>
<evidence type="ECO:0000259" key="1">
    <source>
        <dbReference type="Pfam" id="PF14534"/>
    </source>
</evidence>
<sequence length="133" mass="14276">MIAAAAPAETAIRRARDQSNRRIAAHDADGAVAMMADAVLVLPSGGGPISGRAAVRAAFAAGFADPDFLTYERRPERIELAPDGLSATETGRWRGLWKPRSGQPTLSGRYTARWRQDGGSWITLSEIFEPEPA</sequence>
<protein>
    <submittedName>
        <fullName evidence="2">Ketosteroid isomerase homolog</fullName>
    </submittedName>
</protein>
<dbReference type="Gene3D" id="3.10.450.50">
    <property type="match status" value="1"/>
</dbReference>
<dbReference type="RefSeq" id="WP_079647597.1">
    <property type="nucleotide sequence ID" value="NZ_FUYM01000003.1"/>
</dbReference>
<reference evidence="3" key="1">
    <citation type="submission" date="2017-02" db="EMBL/GenBank/DDBJ databases">
        <authorList>
            <person name="Varghese N."/>
            <person name="Submissions S."/>
        </authorList>
    </citation>
    <scope>NUCLEOTIDE SEQUENCE [LARGE SCALE GENOMIC DNA]</scope>
    <source>
        <strain evidence="3">UM2</strain>
    </source>
</reference>
<name>A0A1T5BTW9_9SPHN</name>
<dbReference type="InterPro" id="IPR032710">
    <property type="entry name" value="NTF2-like_dom_sf"/>
</dbReference>
<feature type="domain" description="DUF4440" evidence="1">
    <location>
        <begin position="12"/>
        <end position="121"/>
    </location>
</feature>
<accession>A0A1T5BTW9</accession>
<dbReference type="SUPFAM" id="SSF54427">
    <property type="entry name" value="NTF2-like"/>
    <property type="match status" value="1"/>
</dbReference>